<dbReference type="InterPro" id="IPR011761">
    <property type="entry name" value="ATP-grasp"/>
</dbReference>
<dbReference type="Gene3D" id="1.10.1030.10">
    <property type="entry name" value="Carbamoyl-phosphate synthetase, large subunit oligomerisation domain"/>
    <property type="match status" value="1"/>
</dbReference>
<dbReference type="Gene3D" id="3.40.50.1380">
    <property type="entry name" value="Methylglyoxal synthase-like domain"/>
    <property type="match status" value="1"/>
</dbReference>
<dbReference type="FunFam" id="3.40.50.20:FF:000001">
    <property type="entry name" value="Carbamoyl-phosphate synthase large chain"/>
    <property type="match status" value="2"/>
</dbReference>
<evidence type="ECO:0000256" key="12">
    <source>
        <dbReference type="ARBA" id="ARBA00022975"/>
    </source>
</evidence>
<sequence length="1063" mass="118895">MPRENDLNKILIIGAGSALVGNVANTDLLTKSAIEALLEENIQVVLVNPNPASVSTDPLPGLTVYLEPMTLDFLKRILRMEEPDAIMTAFGSLMALDVTKKLQADGILHQMGIKLLTINERAISMSNPQKRTRFLEANHLPVGQTWFLDSLGLKYDEYLQEQLENKLSFPILLIKKYYFERDDHISFKSSWDLAQYLRQESQDRDFRPASYRMTEDLSNCEEVILDLLRDEDGNLCFVGATGSLEPVGIDSGDSVLIKPLLTMNNDQIQVLRAEAGKIADKLQLVGFLSVHFAISHRGTEMVYKLLAVKPRLTRTAVLDQKTSLYSIGYVLAKLAIGLRLNEVTDPATGLCAAIEPVSDTVSIKIPYWSFAKTGYNHYQLGKHTQSTGEAVGIGRNFESAFFKALISSNDLEVLWSAFIKERGKSDEVILDDLRHSNEMHLVQLLAALSQGIDYQSISSVLNIHPVYYQKLRYLVKIGRDIAHAGELDHDLLLKAKIRGFSSDLLAKLTKMDVHDIFPLLNEKDVRPSFSAIDDSAGVYQPKVKVYYQSYGVESELEFSKDPEKKKVLLLGMPPFQVSVTSEFDYMLYHALAALKKEGYETVLLSNNAESASMDYHLADRVYFESINLDSIITICEEEGITDVVTQFSGKQVSALRLPLVSHGLKIFGQHEIDRLLPISHLDTAKISEVKRVPYLATTDYQAVLAFVARVGYPVLVGGYHQKSKQKSAVVYDQPALEKYFRENQVDDYTISQFISGMKYEITAITDGEDVTIPGIVEHLEQSGSHASDSIAVFGPQYLSKEQAEKLRVETIKLIRSFKIRGIFNLHFLLKGREIYLLQIKTYAGHNLAFLSKSMSKDLVEYAVKVLAGRKIADLGYPNEVWPVDEFIHVKMPVFSYLNYSSDNTFDSRMKSSDAVMGRDSRLAKALYKGYEASDLHIPSYGTIFFSVSDEEKQEVANLAKRFARLGFKITATEGTANILAEAGITTGVIAKIQDGSRNLLERIQTHRIVMVVNVVNLSDSAVEDSIKIKDQALNTHIPVFSSLETVQLILDVLESLALTTQPI</sequence>
<dbReference type="GO" id="GO:0004087">
    <property type="term" value="F:carbamoyl-phosphate synthase (ammonia) activity"/>
    <property type="evidence" value="ECO:0007669"/>
    <property type="project" value="UniProtKB-EC"/>
</dbReference>
<keyword evidence="10 16" id="KW-0547">Nucleotide-binding</keyword>
<dbReference type="NCBIfam" id="NF009455">
    <property type="entry name" value="PRK12815.1"/>
    <property type="match status" value="1"/>
</dbReference>
<organism evidence="19">
    <name type="scientific">Lactobacillus delbrueckii subsp. lactis</name>
    <dbReference type="NCBI Taxonomy" id="29397"/>
    <lineage>
        <taxon>Bacteria</taxon>
        <taxon>Bacillati</taxon>
        <taxon>Bacillota</taxon>
        <taxon>Bacilli</taxon>
        <taxon>Lactobacillales</taxon>
        <taxon>Lactobacillaceae</taxon>
        <taxon>Lactobacillus</taxon>
    </lineage>
</organism>
<evidence type="ECO:0000256" key="8">
    <source>
        <dbReference type="ARBA" id="ARBA00022723"/>
    </source>
</evidence>
<dbReference type="Pfam" id="PF02142">
    <property type="entry name" value="MGS"/>
    <property type="match status" value="1"/>
</dbReference>
<dbReference type="PRINTS" id="PR00098">
    <property type="entry name" value="CPSASE"/>
</dbReference>
<dbReference type="EMBL" id="CP031023">
    <property type="protein sequence ID" value="AZA16169.1"/>
    <property type="molecule type" value="Genomic_DNA"/>
</dbReference>
<evidence type="ECO:0000259" key="18">
    <source>
        <dbReference type="PROSITE" id="PS51855"/>
    </source>
</evidence>
<feature type="domain" description="MGS-like" evidence="18">
    <location>
        <begin position="935"/>
        <end position="1063"/>
    </location>
</feature>
<evidence type="ECO:0000256" key="5">
    <source>
        <dbReference type="ARBA" id="ARBA00022571"/>
    </source>
</evidence>
<dbReference type="SUPFAM" id="SSF56059">
    <property type="entry name" value="Glutathione synthetase ATP-binding domain-like"/>
    <property type="match status" value="2"/>
</dbReference>
<proteinExistence type="inferred from homology"/>
<dbReference type="GO" id="GO:0006526">
    <property type="term" value="P:L-arginine biosynthetic process"/>
    <property type="evidence" value="ECO:0007669"/>
    <property type="project" value="UniProtKB-KW"/>
</dbReference>
<keyword evidence="8" id="KW-0479">Metal-binding</keyword>
<evidence type="ECO:0000256" key="2">
    <source>
        <dbReference type="ARBA" id="ARBA00001946"/>
    </source>
</evidence>
<evidence type="ECO:0000256" key="13">
    <source>
        <dbReference type="ARBA" id="ARBA00023211"/>
    </source>
</evidence>
<dbReference type="Pfam" id="PF02787">
    <property type="entry name" value="CPSase_L_D3"/>
    <property type="match status" value="1"/>
</dbReference>
<dbReference type="InterPro" id="IPR005480">
    <property type="entry name" value="CPSase_lsu_oligo"/>
</dbReference>
<evidence type="ECO:0000259" key="17">
    <source>
        <dbReference type="PROSITE" id="PS50975"/>
    </source>
</evidence>
<keyword evidence="13" id="KW-0464">Manganese</keyword>
<dbReference type="GO" id="GO:0005524">
    <property type="term" value="F:ATP binding"/>
    <property type="evidence" value="ECO:0007669"/>
    <property type="project" value="UniProtKB-UniRule"/>
</dbReference>
<keyword evidence="9" id="KW-0677">Repeat</keyword>
<dbReference type="SMART" id="SM00851">
    <property type="entry name" value="MGS"/>
    <property type="match status" value="1"/>
</dbReference>
<dbReference type="GO" id="GO:0004088">
    <property type="term" value="F:carbamoyl-phosphate synthase (glutamine-hydrolyzing) activity"/>
    <property type="evidence" value="ECO:0007669"/>
    <property type="project" value="UniProtKB-EC"/>
</dbReference>
<dbReference type="FunFam" id="3.30.470.20:FF:000026">
    <property type="entry name" value="Carbamoyl-phosphate synthase large chain"/>
    <property type="match status" value="1"/>
</dbReference>
<dbReference type="PANTHER" id="PTHR11405:SF53">
    <property type="entry name" value="CARBAMOYL-PHOSPHATE SYNTHASE [AMMONIA], MITOCHONDRIAL"/>
    <property type="match status" value="1"/>
</dbReference>
<dbReference type="InterPro" id="IPR011607">
    <property type="entry name" value="MGS-like_dom"/>
</dbReference>
<dbReference type="Pfam" id="PF25596">
    <property type="entry name" value="CPSase_L_D1"/>
    <property type="match status" value="2"/>
</dbReference>
<evidence type="ECO:0000256" key="11">
    <source>
        <dbReference type="ARBA" id="ARBA00022840"/>
    </source>
</evidence>
<dbReference type="AlphaFoldDB" id="A0A3G6JDV2"/>
<evidence type="ECO:0000256" key="1">
    <source>
        <dbReference type="ARBA" id="ARBA00001936"/>
    </source>
</evidence>
<dbReference type="SUPFAM" id="SSF48108">
    <property type="entry name" value="Carbamoyl phosphate synthetase, large subunit connection domain"/>
    <property type="match status" value="1"/>
</dbReference>
<accession>A0A3G6JDV2</accession>
<dbReference type="InterPro" id="IPR005483">
    <property type="entry name" value="CPSase_dom"/>
</dbReference>
<dbReference type="Gene3D" id="3.30.1490.20">
    <property type="entry name" value="ATP-grasp fold, A domain"/>
    <property type="match status" value="1"/>
</dbReference>
<feature type="domain" description="ATP-grasp" evidence="17">
    <location>
        <begin position="681"/>
        <end position="867"/>
    </location>
</feature>
<evidence type="ECO:0000256" key="16">
    <source>
        <dbReference type="PROSITE-ProRule" id="PRU00409"/>
    </source>
</evidence>
<evidence type="ECO:0000313" key="19">
    <source>
        <dbReference type="EMBL" id="AZA16169.1"/>
    </source>
</evidence>
<keyword evidence="6" id="KW-0436">Ligase</keyword>
<name>A0A3G6JDV2_LACDL</name>
<evidence type="ECO:0000256" key="7">
    <source>
        <dbReference type="ARBA" id="ARBA00022605"/>
    </source>
</evidence>
<comment type="cofactor">
    <cofactor evidence="2">
        <name>Mg(2+)</name>
        <dbReference type="ChEBI" id="CHEBI:18420"/>
    </cofactor>
</comment>
<reference evidence="19" key="1">
    <citation type="submission" date="2018-07" db="EMBL/GenBank/DDBJ databases">
        <authorList>
            <person name="Somerville V."/>
        </authorList>
    </citation>
    <scope>NUCLEOTIDE SEQUENCE</scope>
    <source>
        <strain evidence="19">NWC_2_2</strain>
    </source>
</reference>
<evidence type="ECO:0000256" key="14">
    <source>
        <dbReference type="ARBA" id="ARBA00047359"/>
    </source>
</evidence>
<dbReference type="PANTHER" id="PTHR11405">
    <property type="entry name" value="CARBAMOYLTRANSFERASE FAMILY MEMBER"/>
    <property type="match status" value="1"/>
</dbReference>
<dbReference type="GO" id="GO:0046872">
    <property type="term" value="F:metal ion binding"/>
    <property type="evidence" value="ECO:0007669"/>
    <property type="project" value="UniProtKB-KW"/>
</dbReference>
<evidence type="ECO:0000256" key="15">
    <source>
        <dbReference type="ARBA" id="ARBA00048816"/>
    </source>
</evidence>
<dbReference type="GO" id="GO:0006221">
    <property type="term" value="P:pyrimidine nucleotide biosynthetic process"/>
    <property type="evidence" value="ECO:0007669"/>
    <property type="project" value="UniProtKB-KW"/>
</dbReference>
<protein>
    <submittedName>
        <fullName evidence="19">Carbamoyl phosphate synthase large subunit</fullName>
    </submittedName>
</protein>
<keyword evidence="11 16" id="KW-0067">ATP-binding</keyword>
<evidence type="ECO:0000256" key="9">
    <source>
        <dbReference type="ARBA" id="ARBA00022737"/>
    </source>
</evidence>
<comment type="pathway">
    <text evidence="3">Amino-acid biosynthesis; L-arginine biosynthesis; carbamoyl phosphate from bicarbonate: step 1/1.</text>
</comment>
<feature type="domain" description="ATP-grasp" evidence="17">
    <location>
        <begin position="132"/>
        <end position="340"/>
    </location>
</feature>
<evidence type="ECO:0000256" key="10">
    <source>
        <dbReference type="ARBA" id="ARBA00022741"/>
    </source>
</evidence>
<dbReference type="NCBIfam" id="NF003671">
    <property type="entry name" value="PRK05294.1"/>
    <property type="match status" value="1"/>
</dbReference>
<comment type="catalytic activity">
    <reaction evidence="14">
        <text>hydrogencarbonate + NH4(+) + 2 ATP = carbamoyl phosphate + 2 ADP + phosphate + 2 H(+)</text>
        <dbReference type="Rhea" id="RHEA:18029"/>
        <dbReference type="ChEBI" id="CHEBI:15378"/>
        <dbReference type="ChEBI" id="CHEBI:17544"/>
        <dbReference type="ChEBI" id="CHEBI:28938"/>
        <dbReference type="ChEBI" id="CHEBI:30616"/>
        <dbReference type="ChEBI" id="CHEBI:43474"/>
        <dbReference type="ChEBI" id="CHEBI:58228"/>
        <dbReference type="ChEBI" id="CHEBI:456216"/>
        <dbReference type="EC" id="6.3.4.16"/>
    </reaction>
</comment>
<dbReference type="PROSITE" id="PS50975">
    <property type="entry name" value="ATP_GRASP"/>
    <property type="match status" value="2"/>
</dbReference>
<evidence type="ECO:0000256" key="6">
    <source>
        <dbReference type="ARBA" id="ARBA00022598"/>
    </source>
</evidence>
<dbReference type="InterPro" id="IPR005479">
    <property type="entry name" value="CPAse_ATP-bd"/>
</dbReference>
<dbReference type="Gene3D" id="3.30.470.20">
    <property type="entry name" value="ATP-grasp fold, B domain"/>
    <property type="match status" value="2"/>
</dbReference>
<gene>
    <name evidence="19" type="ORF">DQL93_06265</name>
</gene>
<dbReference type="InterPro" id="IPR036914">
    <property type="entry name" value="MGS-like_dom_sf"/>
</dbReference>
<comment type="cofactor">
    <cofactor evidence="1">
        <name>Mn(2+)</name>
        <dbReference type="ChEBI" id="CHEBI:29035"/>
    </cofactor>
</comment>
<dbReference type="InterPro" id="IPR058047">
    <property type="entry name" value="CPSase_preATP-grasp"/>
</dbReference>
<keyword evidence="12" id="KW-0665">Pyrimidine biosynthesis</keyword>
<dbReference type="GO" id="GO:0006541">
    <property type="term" value="P:glutamine metabolic process"/>
    <property type="evidence" value="ECO:0007669"/>
    <property type="project" value="TreeGrafter"/>
</dbReference>
<dbReference type="SUPFAM" id="SSF52440">
    <property type="entry name" value="PreATP-grasp domain"/>
    <property type="match status" value="2"/>
</dbReference>
<dbReference type="PROSITE" id="PS51855">
    <property type="entry name" value="MGS"/>
    <property type="match status" value="1"/>
</dbReference>
<dbReference type="SMART" id="SM01096">
    <property type="entry name" value="CPSase_L_D3"/>
    <property type="match status" value="1"/>
</dbReference>
<comment type="catalytic activity">
    <reaction evidence="15">
        <text>hydrogencarbonate + L-glutamine + 2 ATP + H2O = carbamoyl phosphate + L-glutamate + 2 ADP + phosphate + 2 H(+)</text>
        <dbReference type="Rhea" id="RHEA:18633"/>
        <dbReference type="ChEBI" id="CHEBI:15377"/>
        <dbReference type="ChEBI" id="CHEBI:15378"/>
        <dbReference type="ChEBI" id="CHEBI:17544"/>
        <dbReference type="ChEBI" id="CHEBI:29985"/>
        <dbReference type="ChEBI" id="CHEBI:30616"/>
        <dbReference type="ChEBI" id="CHEBI:43474"/>
        <dbReference type="ChEBI" id="CHEBI:58228"/>
        <dbReference type="ChEBI" id="CHEBI:58359"/>
        <dbReference type="ChEBI" id="CHEBI:456216"/>
        <dbReference type="EC" id="6.3.5.5"/>
    </reaction>
</comment>
<dbReference type="Pfam" id="PF02786">
    <property type="entry name" value="CPSase_L_D2"/>
    <property type="match status" value="2"/>
</dbReference>
<evidence type="ECO:0000256" key="4">
    <source>
        <dbReference type="ARBA" id="ARBA00009799"/>
    </source>
</evidence>
<dbReference type="InterPro" id="IPR013815">
    <property type="entry name" value="ATP_grasp_subdomain_1"/>
</dbReference>
<keyword evidence="7" id="KW-0028">Amino-acid biosynthesis</keyword>
<dbReference type="InterPro" id="IPR016185">
    <property type="entry name" value="PreATP-grasp_dom_sf"/>
</dbReference>
<dbReference type="GO" id="GO:0005737">
    <property type="term" value="C:cytoplasm"/>
    <property type="evidence" value="ECO:0007669"/>
    <property type="project" value="TreeGrafter"/>
</dbReference>
<dbReference type="InterPro" id="IPR036897">
    <property type="entry name" value="CarbamoylP_synth_lsu_oligo_sf"/>
</dbReference>
<evidence type="ECO:0000256" key="3">
    <source>
        <dbReference type="ARBA" id="ARBA00005077"/>
    </source>
</evidence>
<keyword evidence="5" id="KW-0055">Arginine biosynthesis</keyword>
<dbReference type="SUPFAM" id="SSF52335">
    <property type="entry name" value="Methylglyoxal synthase-like"/>
    <property type="match status" value="1"/>
</dbReference>
<dbReference type="Gene3D" id="3.40.50.20">
    <property type="match status" value="2"/>
</dbReference>
<comment type="similarity">
    <text evidence="4">Belongs to the CarB family.</text>
</comment>